<evidence type="ECO:0000259" key="3">
    <source>
        <dbReference type="Pfam" id="PF02902"/>
    </source>
</evidence>
<evidence type="ECO:0000313" key="5">
    <source>
        <dbReference type="Proteomes" id="UP000789508"/>
    </source>
</evidence>
<dbReference type="Proteomes" id="UP000789508">
    <property type="component" value="Unassembled WGS sequence"/>
</dbReference>
<dbReference type="GO" id="GO:0008234">
    <property type="term" value="F:cysteine-type peptidase activity"/>
    <property type="evidence" value="ECO:0007669"/>
    <property type="project" value="InterPro"/>
</dbReference>
<dbReference type="EMBL" id="CAJVPS010001410">
    <property type="protein sequence ID" value="CAG8536859.1"/>
    <property type="molecule type" value="Genomic_DNA"/>
</dbReference>
<gene>
    <name evidence="4" type="ORF">ALEPTO_LOCUS5213</name>
</gene>
<comment type="caution">
    <text evidence="4">The sequence shown here is derived from an EMBL/GenBank/DDBJ whole genome shotgun (WGS) entry which is preliminary data.</text>
</comment>
<dbReference type="GO" id="GO:0006508">
    <property type="term" value="P:proteolysis"/>
    <property type="evidence" value="ECO:0007669"/>
    <property type="project" value="UniProtKB-KW"/>
</dbReference>
<dbReference type="Gene3D" id="3.30.310.130">
    <property type="entry name" value="Ubiquitin-related"/>
    <property type="match status" value="1"/>
</dbReference>
<dbReference type="AlphaFoldDB" id="A0A9N9FJ76"/>
<keyword evidence="2" id="KW-0378">Hydrolase</keyword>
<protein>
    <submittedName>
        <fullName evidence="4">10677_t:CDS:1</fullName>
    </submittedName>
</protein>
<dbReference type="InterPro" id="IPR003653">
    <property type="entry name" value="Peptidase_C48_C"/>
</dbReference>
<organism evidence="4 5">
    <name type="scientific">Ambispora leptoticha</name>
    <dbReference type="NCBI Taxonomy" id="144679"/>
    <lineage>
        <taxon>Eukaryota</taxon>
        <taxon>Fungi</taxon>
        <taxon>Fungi incertae sedis</taxon>
        <taxon>Mucoromycota</taxon>
        <taxon>Glomeromycotina</taxon>
        <taxon>Glomeromycetes</taxon>
        <taxon>Archaeosporales</taxon>
        <taxon>Ambisporaceae</taxon>
        <taxon>Ambispora</taxon>
    </lineage>
</organism>
<dbReference type="OrthoDB" id="1939479at2759"/>
<keyword evidence="1" id="KW-0645">Protease</keyword>
<reference evidence="4" key="1">
    <citation type="submission" date="2021-06" db="EMBL/GenBank/DDBJ databases">
        <authorList>
            <person name="Kallberg Y."/>
            <person name="Tangrot J."/>
            <person name="Rosling A."/>
        </authorList>
    </citation>
    <scope>NUCLEOTIDE SEQUENCE</scope>
    <source>
        <strain evidence="4">FL130A</strain>
    </source>
</reference>
<dbReference type="Pfam" id="PF02902">
    <property type="entry name" value="Peptidase_C48"/>
    <property type="match status" value="1"/>
</dbReference>
<accession>A0A9N9FJ76</accession>
<dbReference type="GO" id="GO:0019783">
    <property type="term" value="F:ubiquitin-like protein peptidase activity"/>
    <property type="evidence" value="ECO:0007669"/>
    <property type="project" value="UniProtKB-ARBA"/>
</dbReference>
<name>A0A9N9FJ76_9GLOM</name>
<evidence type="ECO:0000256" key="2">
    <source>
        <dbReference type="ARBA" id="ARBA00022801"/>
    </source>
</evidence>
<evidence type="ECO:0000256" key="1">
    <source>
        <dbReference type="ARBA" id="ARBA00022670"/>
    </source>
</evidence>
<keyword evidence="5" id="KW-1185">Reference proteome</keyword>
<evidence type="ECO:0000313" key="4">
    <source>
        <dbReference type="EMBL" id="CAG8536859.1"/>
    </source>
</evidence>
<sequence length="96" mass="11106">MGPTIIEEKDLDALQQNDILMENEGERKLQKQEIWLSNNNVPDLFEKGKLLVHYTGIHWVCAMVNLNEKTISVYDFLFESGVTPSIGQVKLVRFFH</sequence>
<proteinExistence type="predicted"/>
<feature type="domain" description="Ubiquitin-like protease family profile" evidence="3">
    <location>
        <begin position="19"/>
        <end position="77"/>
    </location>
</feature>